<sequence>MKNIFRVLRLSMLFFLVSCTHEDKVEFVNGETGQVENPDPFSAKKIIADMGPGFNLGNTFDNGIHPTSLAAIKPVIDLYKNAGMKHVRIPTTWMDRFSSTLADNNGNINVNHPRFIELKAVIDYALSKDLYVILNTHHESWLKDHYDGSEQYDTKFRTLWTGIATYFKDYPQKLIFEVLNEPEGNLGELDGNGPFPDPTDALALQYTRKVNQVGYDAIRATHGNNEKRLIMVGTNGQGNALYISNVYPSKSSLPGGGNDDYLSIQVHTYSPWAFCGETGSNAAFPGTASFETGIQNVKAHSIKLNVPVHYGEFGVGRSSNTAERNTDLVRNYYRTMARTTLAQSMSYSVWDDRGWFALINPTGTSFVNNIVPYMLQ</sequence>
<proteinExistence type="inferred from homology"/>
<protein>
    <submittedName>
        <fullName evidence="9">Aryl-phospho-beta-D-glucosidase BglC, GH1 family</fullName>
    </submittedName>
</protein>
<dbReference type="RefSeq" id="WP_074233683.1">
    <property type="nucleotide sequence ID" value="NZ_FSRK01000001.1"/>
</dbReference>
<dbReference type="GO" id="GO:0009986">
    <property type="term" value="C:cell surface"/>
    <property type="evidence" value="ECO:0007669"/>
    <property type="project" value="TreeGrafter"/>
</dbReference>
<evidence type="ECO:0000256" key="7">
    <source>
        <dbReference type="RuleBase" id="RU361153"/>
    </source>
</evidence>
<reference evidence="10" key="1">
    <citation type="submission" date="2016-11" db="EMBL/GenBank/DDBJ databases">
        <authorList>
            <person name="Varghese N."/>
            <person name="Submissions S."/>
        </authorList>
    </citation>
    <scope>NUCLEOTIDE SEQUENCE [LARGE SCALE GENOMIC DNA]</scope>
    <source>
        <strain evidence="10">DSM 27623</strain>
    </source>
</reference>
<dbReference type="GO" id="GO:0030245">
    <property type="term" value="P:cellulose catabolic process"/>
    <property type="evidence" value="ECO:0007669"/>
    <property type="project" value="UniProtKB-KW"/>
</dbReference>
<dbReference type="SUPFAM" id="SSF51445">
    <property type="entry name" value="(Trans)glycosidases"/>
    <property type="match status" value="1"/>
</dbReference>
<dbReference type="InterPro" id="IPR050386">
    <property type="entry name" value="Glycosyl_hydrolase_5"/>
</dbReference>
<dbReference type="PANTHER" id="PTHR31297:SF41">
    <property type="entry name" value="ENDOGLUCANASE, PUTATIVE (AFU_ORTHOLOGUE AFUA_5G01830)-RELATED"/>
    <property type="match status" value="1"/>
</dbReference>
<dbReference type="InterPro" id="IPR017853">
    <property type="entry name" value="GH"/>
</dbReference>
<dbReference type="EMBL" id="FSRK01000001">
    <property type="protein sequence ID" value="SIN87878.1"/>
    <property type="molecule type" value="Genomic_DNA"/>
</dbReference>
<evidence type="ECO:0000256" key="5">
    <source>
        <dbReference type="ARBA" id="ARBA00023295"/>
    </source>
</evidence>
<evidence type="ECO:0000256" key="4">
    <source>
        <dbReference type="ARBA" id="ARBA00023277"/>
    </source>
</evidence>
<keyword evidence="3" id="KW-0136">Cellulose degradation</keyword>
<dbReference type="GO" id="GO:0008422">
    <property type="term" value="F:beta-glucosidase activity"/>
    <property type="evidence" value="ECO:0007669"/>
    <property type="project" value="TreeGrafter"/>
</dbReference>
<dbReference type="OrthoDB" id="9800955at2"/>
<comment type="similarity">
    <text evidence="1 7">Belongs to the glycosyl hydrolase 5 (cellulase A) family.</text>
</comment>
<evidence type="ECO:0000259" key="8">
    <source>
        <dbReference type="Pfam" id="PF00150"/>
    </source>
</evidence>
<dbReference type="GO" id="GO:0005576">
    <property type="term" value="C:extracellular region"/>
    <property type="evidence" value="ECO:0007669"/>
    <property type="project" value="TreeGrafter"/>
</dbReference>
<dbReference type="PANTHER" id="PTHR31297">
    <property type="entry name" value="GLUCAN ENDO-1,6-BETA-GLUCOSIDASE B"/>
    <property type="match status" value="1"/>
</dbReference>
<gene>
    <name evidence="9" type="ORF">SAMN05444409_0922</name>
</gene>
<evidence type="ECO:0000256" key="2">
    <source>
        <dbReference type="ARBA" id="ARBA00022801"/>
    </source>
</evidence>
<keyword evidence="5 7" id="KW-0326">Glycosidase</keyword>
<keyword evidence="6" id="KW-0624">Polysaccharide degradation</keyword>
<feature type="domain" description="Glycoside hydrolase family 5" evidence="8">
    <location>
        <begin position="71"/>
        <end position="351"/>
    </location>
</feature>
<dbReference type="Pfam" id="PF00150">
    <property type="entry name" value="Cellulase"/>
    <property type="match status" value="1"/>
</dbReference>
<keyword evidence="10" id="KW-1185">Reference proteome</keyword>
<keyword evidence="2 7" id="KW-0378">Hydrolase</keyword>
<evidence type="ECO:0000256" key="6">
    <source>
        <dbReference type="ARBA" id="ARBA00023326"/>
    </source>
</evidence>
<dbReference type="AlphaFoldDB" id="A0A1N6EXW3"/>
<organism evidence="9 10">
    <name type="scientific">Epilithonimonas zeae</name>
    <dbReference type="NCBI Taxonomy" id="1416779"/>
    <lineage>
        <taxon>Bacteria</taxon>
        <taxon>Pseudomonadati</taxon>
        <taxon>Bacteroidota</taxon>
        <taxon>Flavobacteriia</taxon>
        <taxon>Flavobacteriales</taxon>
        <taxon>Weeksellaceae</taxon>
        <taxon>Chryseobacterium group</taxon>
        <taxon>Epilithonimonas</taxon>
    </lineage>
</organism>
<evidence type="ECO:0000256" key="1">
    <source>
        <dbReference type="ARBA" id="ARBA00005641"/>
    </source>
</evidence>
<dbReference type="STRING" id="1416779.SAMN05444409_0922"/>
<dbReference type="InterPro" id="IPR001547">
    <property type="entry name" value="Glyco_hydro_5"/>
</dbReference>
<dbReference type="Proteomes" id="UP000185207">
    <property type="component" value="Unassembled WGS sequence"/>
</dbReference>
<dbReference type="Gene3D" id="3.20.20.80">
    <property type="entry name" value="Glycosidases"/>
    <property type="match status" value="1"/>
</dbReference>
<evidence type="ECO:0000313" key="10">
    <source>
        <dbReference type="Proteomes" id="UP000185207"/>
    </source>
</evidence>
<keyword evidence="4" id="KW-0119">Carbohydrate metabolism</keyword>
<evidence type="ECO:0000313" key="9">
    <source>
        <dbReference type="EMBL" id="SIN87878.1"/>
    </source>
</evidence>
<name>A0A1N6EXW3_9FLAO</name>
<accession>A0A1N6EXW3</accession>
<evidence type="ECO:0000256" key="3">
    <source>
        <dbReference type="ARBA" id="ARBA00023001"/>
    </source>
</evidence>